<sequence>MQGAQLVEENEQMRQQMVEMSNSQKHVVADSENMVYEEGLSSDSVTNVCSFVSPLRDDDCSDTSLRLG</sequence>
<name>A0A835DNA5_TETSI</name>
<gene>
    <name evidence="1" type="ORF">HHK36_008544</name>
</gene>
<keyword evidence="2" id="KW-1185">Reference proteome</keyword>
<comment type="caution">
    <text evidence="1">The sequence shown here is derived from an EMBL/GenBank/DDBJ whole genome shotgun (WGS) entry which is preliminary data.</text>
</comment>
<organism evidence="1 2">
    <name type="scientific">Tetracentron sinense</name>
    <name type="common">Spur-leaf</name>
    <dbReference type="NCBI Taxonomy" id="13715"/>
    <lineage>
        <taxon>Eukaryota</taxon>
        <taxon>Viridiplantae</taxon>
        <taxon>Streptophyta</taxon>
        <taxon>Embryophyta</taxon>
        <taxon>Tracheophyta</taxon>
        <taxon>Spermatophyta</taxon>
        <taxon>Magnoliopsida</taxon>
        <taxon>Trochodendrales</taxon>
        <taxon>Trochodendraceae</taxon>
        <taxon>Tetracentron</taxon>
    </lineage>
</organism>
<dbReference type="AlphaFoldDB" id="A0A835DNA5"/>
<proteinExistence type="predicted"/>
<reference evidence="1 2" key="1">
    <citation type="submission" date="2020-04" db="EMBL/GenBank/DDBJ databases">
        <title>Plant Genome Project.</title>
        <authorList>
            <person name="Zhang R.-G."/>
        </authorList>
    </citation>
    <scope>NUCLEOTIDE SEQUENCE [LARGE SCALE GENOMIC DNA]</scope>
    <source>
        <strain evidence="1">YNK0</strain>
        <tissue evidence="1">Leaf</tissue>
    </source>
</reference>
<dbReference type="Proteomes" id="UP000655225">
    <property type="component" value="Unassembled WGS sequence"/>
</dbReference>
<protein>
    <submittedName>
        <fullName evidence="1">Uncharacterized protein</fullName>
    </submittedName>
</protein>
<accession>A0A835DNA5</accession>
<dbReference type="EMBL" id="JABCRI010000005">
    <property type="protein sequence ID" value="KAF8406457.1"/>
    <property type="molecule type" value="Genomic_DNA"/>
</dbReference>
<evidence type="ECO:0000313" key="1">
    <source>
        <dbReference type="EMBL" id="KAF8406457.1"/>
    </source>
</evidence>
<dbReference type="OrthoDB" id="1898716at2759"/>
<evidence type="ECO:0000313" key="2">
    <source>
        <dbReference type="Proteomes" id="UP000655225"/>
    </source>
</evidence>